<dbReference type="Gene3D" id="3.90.1150.10">
    <property type="entry name" value="Aspartate Aminotransferase, domain 1"/>
    <property type="match status" value="1"/>
</dbReference>
<dbReference type="InterPro" id="IPR000192">
    <property type="entry name" value="Aminotrans_V_dom"/>
</dbReference>
<accession>A0A1U7EU64</accession>
<dbReference type="Pfam" id="PF00266">
    <property type="entry name" value="Aminotran_5"/>
    <property type="match status" value="1"/>
</dbReference>
<dbReference type="KEGG" id="nph:NP_0790A"/>
<evidence type="ECO:0000313" key="4">
    <source>
        <dbReference type="Proteomes" id="UP000002698"/>
    </source>
</evidence>
<dbReference type="SUPFAM" id="SSF53383">
    <property type="entry name" value="PLP-dependent transferases"/>
    <property type="match status" value="1"/>
</dbReference>
<dbReference type="eggNOG" id="arCOG00065">
    <property type="taxonomic scope" value="Archaea"/>
</dbReference>
<dbReference type="EnsemblBacteria" id="CAI48486">
    <property type="protein sequence ID" value="CAI48486"/>
    <property type="gene ID" value="NP_0790A"/>
</dbReference>
<dbReference type="Gene3D" id="3.40.640.10">
    <property type="entry name" value="Type I PLP-dependent aspartate aminotransferase-like (Major domain)"/>
    <property type="match status" value="1"/>
</dbReference>
<evidence type="ECO:0000256" key="1">
    <source>
        <dbReference type="ARBA" id="ARBA00022898"/>
    </source>
</evidence>
<dbReference type="STRING" id="348780.NP_0790A"/>
<dbReference type="PANTHER" id="PTHR43586">
    <property type="entry name" value="CYSTEINE DESULFURASE"/>
    <property type="match status" value="1"/>
</dbReference>
<keyword evidence="1" id="KW-0663">Pyridoxal phosphate</keyword>
<dbReference type="EC" id="2.8.1.7" evidence="3"/>
<feature type="domain" description="Aminotransferase class V" evidence="2">
    <location>
        <begin position="17"/>
        <end position="360"/>
    </location>
</feature>
<keyword evidence="4" id="KW-1185">Reference proteome</keyword>
<dbReference type="InterPro" id="IPR015422">
    <property type="entry name" value="PyrdxlP-dep_Trfase_small"/>
</dbReference>
<dbReference type="Proteomes" id="UP000002698">
    <property type="component" value="Chromosome"/>
</dbReference>
<dbReference type="AlphaFoldDB" id="A0A1U7EU64"/>
<sequence>MEFDELRADIPAAASHVYLNTGASGPSPRRVVEAVNDAQRRQEFDAGATNHYETAAEIRETARETVAGYLGCSADSIALVESTGDGISRVANAIEWSAGDRVVRTDLEHPSGVLPWRRREEQGVDVDVLSCPDGRLPMDAYREAVEDAAVVCLSSESWLHGTRLAVEEAVDIAHAAGALVVVDAVQTVGQHPVDVREWGADVVCASGHKWLLGPWGAGFLYVDPDALETFRPRHIGYRSVTDPTGDGLEYAPDATRFGVSTGAVAPYAGLVEAIETFEEIGFDAIEAEIERLTDRLKDRLGDRLVSPTDYESGLVAFEVAEPASFVERAADAGIVVRDLPNGAARASIHAFNTDDDIDALAALL</sequence>
<dbReference type="GeneID" id="3702974"/>
<dbReference type="EMBL" id="CR936257">
    <property type="protein sequence ID" value="CAI48486.1"/>
    <property type="molecule type" value="Genomic_DNA"/>
</dbReference>
<dbReference type="OrthoDB" id="9577at2157"/>
<dbReference type="RefSeq" id="WP_011322122.1">
    <property type="nucleotide sequence ID" value="NC_007426.1"/>
</dbReference>
<dbReference type="PANTHER" id="PTHR43586:SF8">
    <property type="entry name" value="CYSTEINE DESULFURASE 1, CHLOROPLASTIC"/>
    <property type="match status" value="1"/>
</dbReference>
<proteinExistence type="predicted"/>
<organism evidence="3 4">
    <name type="scientific">Natronomonas pharaonis (strain ATCC 35678 / DSM 2160 / CIP 103997 / JCM 8858 / NBRC 14720 / NCIMB 2260 / Gabara)</name>
    <name type="common">Halobacterium pharaonis</name>
    <dbReference type="NCBI Taxonomy" id="348780"/>
    <lineage>
        <taxon>Archaea</taxon>
        <taxon>Methanobacteriati</taxon>
        <taxon>Methanobacteriota</taxon>
        <taxon>Stenosarchaea group</taxon>
        <taxon>Halobacteria</taxon>
        <taxon>Halobacteriales</taxon>
        <taxon>Natronomonadaceae</taxon>
        <taxon>Natronomonas</taxon>
    </lineage>
</organism>
<dbReference type="HOGENOM" id="CLU_003433_2_1_2"/>
<protein>
    <submittedName>
        <fullName evidence="3">Probable cysteine desulfurase</fullName>
        <ecNumber evidence="3">2.8.1.7</ecNumber>
    </submittedName>
</protein>
<keyword evidence="3" id="KW-0808">Transferase</keyword>
<reference evidence="3 4" key="1">
    <citation type="journal article" date="2005" name="Genome Res.">
        <title>Living with two extremes: conclusions from the genome sequence of Natronomonas pharaonis.</title>
        <authorList>
            <person name="Falb M."/>
            <person name="Pfeiffer F."/>
            <person name="Palm P."/>
            <person name="Rodewald K."/>
            <person name="Hickmann V."/>
            <person name="Tittor J."/>
            <person name="Oesterhelt D."/>
        </authorList>
    </citation>
    <scope>NUCLEOTIDE SEQUENCE [LARGE SCALE GENOMIC DNA]</scope>
    <source>
        <strain evidence="4">ATCC 35678 / DSM 2160 / CIP 103997 / JCM 8858 / NBRC 14720 / NCIMB 2260 / Gabara</strain>
    </source>
</reference>
<evidence type="ECO:0000313" key="3">
    <source>
        <dbReference type="EMBL" id="CAI48486.1"/>
    </source>
</evidence>
<dbReference type="GO" id="GO:0031071">
    <property type="term" value="F:cysteine desulfurase activity"/>
    <property type="evidence" value="ECO:0007669"/>
    <property type="project" value="UniProtKB-EC"/>
</dbReference>
<name>A0A1U7EU64_NATPD</name>
<dbReference type="InterPro" id="IPR015424">
    <property type="entry name" value="PyrdxlP-dep_Trfase"/>
</dbReference>
<dbReference type="InterPro" id="IPR015421">
    <property type="entry name" value="PyrdxlP-dep_Trfase_major"/>
</dbReference>
<evidence type="ECO:0000259" key="2">
    <source>
        <dbReference type="Pfam" id="PF00266"/>
    </source>
</evidence>
<gene>
    <name evidence="3" type="primary">sufS2</name>
    <name evidence="3" type="ordered locus">NP_0790A</name>
</gene>